<dbReference type="GO" id="GO:0009626">
    <property type="term" value="P:plant-type hypersensitive response"/>
    <property type="evidence" value="ECO:0007669"/>
    <property type="project" value="UniProtKB-ARBA"/>
</dbReference>
<evidence type="ECO:0000259" key="6">
    <source>
        <dbReference type="Pfam" id="PF00931"/>
    </source>
</evidence>
<dbReference type="GO" id="GO:0043531">
    <property type="term" value="F:ADP binding"/>
    <property type="evidence" value="ECO:0007669"/>
    <property type="project" value="InterPro"/>
</dbReference>
<dbReference type="InterPro" id="IPR050905">
    <property type="entry name" value="Plant_NBS-LRR"/>
</dbReference>
<evidence type="ECO:0000313" key="9">
    <source>
        <dbReference type="EMBL" id="KAJ4780181.1"/>
    </source>
</evidence>
<dbReference type="Proteomes" id="UP001140206">
    <property type="component" value="Chromosome 3"/>
</dbReference>
<dbReference type="InterPro" id="IPR027417">
    <property type="entry name" value="P-loop_NTPase"/>
</dbReference>
<dbReference type="EMBL" id="JAMFTS010000003">
    <property type="protein sequence ID" value="KAJ4780181.1"/>
    <property type="molecule type" value="Genomic_DNA"/>
</dbReference>
<dbReference type="SUPFAM" id="SSF52540">
    <property type="entry name" value="P-loop containing nucleoside triphosphate hydrolases"/>
    <property type="match status" value="1"/>
</dbReference>
<dbReference type="InterPro" id="IPR042197">
    <property type="entry name" value="Apaf_helical"/>
</dbReference>
<dbReference type="InterPro" id="IPR058922">
    <property type="entry name" value="WHD_DRP"/>
</dbReference>
<dbReference type="Gene3D" id="3.40.50.300">
    <property type="entry name" value="P-loop containing nucleotide triphosphate hydrolases"/>
    <property type="match status" value="1"/>
</dbReference>
<dbReference type="SMART" id="SM00369">
    <property type="entry name" value="LRR_TYP"/>
    <property type="match status" value="2"/>
</dbReference>
<keyword evidence="2" id="KW-0433">Leucine-rich repeat</keyword>
<dbReference type="InterPro" id="IPR001611">
    <property type="entry name" value="Leu-rich_rpt"/>
</dbReference>
<dbReference type="InterPro" id="IPR003591">
    <property type="entry name" value="Leu-rich_rpt_typical-subtyp"/>
</dbReference>
<evidence type="ECO:0000256" key="2">
    <source>
        <dbReference type="ARBA" id="ARBA00022614"/>
    </source>
</evidence>
<dbReference type="SUPFAM" id="SSF52058">
    <property type="entry name" value="L domain-like"/>
    <property type="match status" value="1"/>
</dbReference>
<comment type="similarity">
    <text evidence="1">Belongs to the disease resistance NB-LRR family.</text>
</comment>
<proteinExistence type="inferred from homology"/>
<dbReference type="Gene3D" id="3.80.10.10">
    <property type="entry name" value="Ribonuclease Inhibitor"/>
    <property type="match status" value="2"/>
</dbReference>
<dbReference type="PRINTS" id="PR00364">
    <property type="entry name" value="DISEASERSIST"/>
</dbReference>
<dbReference type="InterPro" id="IPR036388">
    <property type="entry name" value="WH-like_DNA-bd_sf"/>
</dbReference>
<dbReference type="InterPro" id="IPR032675">
    <property type="entry name" value="LRR_dom_sf"/>
</dbReference>
<evidence type="ECO:0000256" key="1">
    <source>
        <dbReference type="ARBA" id="ARBA00008894"/>
    </source>
</evidence>
<dbReference type="PROSITE" id="PS51450">
    <property type="entry name" value="LRR"/>
    <property type="match status" value="1"/>
</dbReference>
<keyword evidence="5" id="KW-0067">ATP-binding</keyword>
<dbReference type="GO" id="GO:0005524">
    <property type="term" value="F:ATP binding"/>
    <property type="evidence" value="ECO:0007669"/>
    <property type="project" value="UniProtKB-KW"/>
</dbReference>
<dbReference type="FunFam" id="3.40.50.300:FF:001091">
    <property type="entry name" value="Probable disease resistance protein At1g61300"/>
    <property type="match status" value="1"/>
</dbReference>
<dbReference type="GO" id="GO:0042742">
    <property type="term" value="P:defense response to bacterium"/>
    <property type="evidence" value="ECO:0007669"/>
    <property type="project" value="UniProtKB-ARBA"/>
</dbReference>
<evidence type="ECO:0000256" key="5">
    <source>
        <dbReference type="ARBA" id="ARBA00022840"/>
    </source>
</evidence>
<organism evidence="8 10">
    <name type="scientific">Rhynchospora pubera</name>
    <dbReference type="NCBI Taxonomy" id="906938"/>
    <lineage>
        <taxon>Eukaryota</taxon>
        <taxon>Viridiplantae</taxon>
        <taxon>Streptophyta</taxon>
        <taxon>Embryophyta</taxon>
        <taxon>Tracheophyta</taxon>
        <taxon>Spermatophyta</taxon>
        <taxon>Magnoliopsida</taxon>
        <taxon>Liliopsida</taxon>
        <taxon>Poales</taxon>
        <taxon>Cyperaceae</taxon>
        <taxon>Cyperoideae</taxon>
        <taxon>Rhynchosporeae</taxon>
        <taxon>Rhynchospora</taxon>
    </lineage>
</organism>
<dbReference type="InterPro" id="IPR002182">
    <property type="entry name" value="NB-ARC"/>
</dbReference>
<accession>A0AAV8DRG6</accession>
<keyword evidence="3" id="KW-0677">Repeat</keyword>
<reference evidence="8" key="1">
    <citation type="submission" date="2022-08" db="EMBL/GenBank/DDBJ databases">
        <authorList>
            <person name="Marques A."/>
        </authorList>
    </citation>
    <scope>NUCLEOTIDE SEQUENCE</scope>
    <source>
        <strain evidence="8">RhyPub2mFocal</strain>
        <tissue evidence="8">Leaves</tissue>
    </source>
</reference>
<keyword evidence="4" id="KW-0611">Plant defense</keyword>
<dbReference type="GO" id="GO:0002758">
    <property type="term" value="P:innate immune response-activating signaling pathway"/>
    <property type="evidence" value="ECO:0007669"/>
    <property type="project" value="UniProtKB-ARBA"/>
</dbReference>
<dbReference type="FunFam" id="1.10.10.10:FF:000322">
    <property type="entry name" value="Probable disease resistance protein At1g63360"/>
    <property type="match status" value="1"/>
</dbReference>
<dbReference type="PANTHER" id="PTHR33463">
    <property type="entry name" value="NB-ARC DOMAIN-CONTAINING PROTEIN-RELATED"/>
    <property type="match status" value="1"/>
</dbReference>
<feature type="domain" description="NB-ARC" evidence="6">
    <location>
        <begin position="151"/>
        <end position="311"/>
    </location>
</feature>
<evidence type="ECO:0000313" key="8">
    <source>
        <dbReference type="EMBL" id="KAJ4771815.1"/>
    </source>
</evidence>
<protein>
    <submittedName>
        <fullName evidence="8">Disease resistance protein RPS5</fullName>
    </submittedName>
</protein>
<keyword evidence="5" id="KW-0547">Nucleotide-binding</keyword>
<dbReference type="Gene3D" id="1.10.8.430">
    <property type="entry name" value="Helical domain of apoptotic protease-activating factors"/>
    <property type="match status" value="1"/>
</dbReference>
<dbReference type="Gene3D" id="1.10.10.10">
    <property type="entry name" value="Winged helix-like DNA-binding domain superfamily/Winged helix DNA-binding domain"/>
    <property type="match status" value="1"/>
</dbReference>
<sequence>MESVKSTITNTIPEFAGTIVEHAFYPFQVDKRMRDLEWATRDLVALKEDVKTDIEIAERKNSSRTKQVVEWLNKVETIEKESEEIQENCRKRRRSFWSNYTTSSSAVKKLHEIKNLCDQKTTFEVTMPLPPPLAHEMPASSTKSSYLESTLQDIKDDVHGVIGIWGMGGVGKTHLLKQINNELCRDRAFDVVLFVTCSKGCSEEKIKNEIIAKLHLDEKGSMEQKPSKIYNFLRERKFVLLLDDLWSRVDLNKIGIPYPMKVVGMCKRKIVLTTRSTEVCGQMEVKKRIRVDVLKWDDAWSLFKEMVTEETINSDPLIQKYAVDVVNELGGLPLALITIGRAMYDKTDPSEWDHAVVLLNQARLNDVEFSCADQSVFYMLRFSYDSLKNDTLKQCFLYCSLWPEDCIIGKDDLVELWMGLGLIDEPRMQDAYNIGYNYIRRLQAVCLLESGGEYSVKMHDVIRDMAIWIINNQGVDMNRWIVRAGTYDKMQEIIEFFHNTENLSFMHSHAEEVCLSFTCSSSKLSALLLDDNCLNNSKSLRLELFSKLTILNLSSNWLEAFPAEICNLVHLQFLNLSWNWFRSLPKELANLTKLKYLHLRGINCTFPKSVLSKLKVLRVLDLSHQNQDIENYIEIFPTIEEDLQCLPDFQALGITVSNMHVFQKFFQTVNVPVRWLNVHNYNESCFSFSSSFLEDFQLQNNLYSLEIEYMYAEFIEFERANAYRGNCLLRRLEHLDFRIMWNMKEVIWKSLDPKEVFPRLQTLDFFYCPNLKSISWVVNLPCIRKLRVHGSKVMKQLICINELKSSGIIVSQHSFPFLKKLTLECMYELEIISDPIITFPVLEVLRVIDCHKLKKLPFKSTNPPKKLKSIQGIIKWWNNVEMEDGSSKSSLQLFFNKC</sequence>
<dbReference type="AlphaFoldDB" id="A0AAV8DRG6"/>
<keyword evidence="10" id="KW-1185">Reference proteome</keyword>
<feature type="domain" description="Disease resistance protein winged helix" evidence="7">
    <location>
        <begin position="401"/>
        <end position="466"/>
    </location>
</feature>
<comment type="caution">
    <text evidence="8">The sequence shown here is derived from an EMBL/GenBank/DDBJ whole genome shotgun (WGS) entry which is preliminary data.</text>
</comment>
<dbReference type="Pfam" id="PF23559">
    <property type="entry name" value="WHD_DRP"/>
    <property type="match status" value="1"/>
</dbReference>
<name>A0AAV8DRG6_9POAL</name>
<dbReference type="EMBL" id="JAMFTS010000003">
    <property type="protein sequence ID" value="KAJ4771815.1"/>
    <property type="molecule type" value="Genomic_DNA"/>
</dbReference>
<evidence type="ECO:0000313" key="10">
    <source>
        <dbReference type="Proteomes" id="UP001140206"/>
    </source>
</evidence>
<evidence type="ECO:0000256" key="3">
    <source>
        <dbReference type="ARBA" id="ARBA00022737"/>
    </source>
</evidence>
<dbReference type="Pfam" id="PF00931">
    <property type="entry name" value="NB-ARC"/>
    <property type="match status" value="1"/>
</dbReference>
<gene>
    <name evidence="8" type="ORF">LUZ62_056072</name>
    <name evidence="9" type="ORF">LUZ62_064438</name>
</gene>
<evidence type="ECO:0000259" key="7">
    <source>
        <dbReference type="Pfam" id="PF23559"/>
    </source>
</evidence>
<evidence type="ECO:0000256" key="4">
    <source>
        <dbReference type="ARBA" id="ARBA00022821"/>
    </source>
</evidence>